<sequence length="283" mass="31139">MAAVATEAMREVAEVYSAYCHQIEDNFEDFVRNTQETLAEASTKTIETVRDADSTTDELITAVRETCEVNTPRRAVVEIYAWASVTAAASMIGTFMGYTILAPLLSYFTGTFSAATLGFLIIPLSAHFLFRSYDDDPRYADRESDSNLRYLSLGLCMLQGAFNGHVIHNIYITGQPPLFLTPTAIAYSFAYMPEGAGKNRVAQLSFSISSALAANIFIGAITGSLTAPYYFLSIGYCAVAGFMMQVIFRKVHRQTSLHSFQHAVTSLLITVKGLFFLLFGSYV</sequence>
<feature type="transmembrane region" description="Helical" evidence="1">
    <location>
        <begin position="204"/>
        <end position="223"/>
    </location>
</feature>
<feature type="transmembrane region" description="Helical" evidence="1">
    <location>
        <begin position="150"/>
        <end position="168"/>
    </location>
</feature>
<evidence type="ECO:0000256" key="1">
    <source>
        <dbReference type="SAM" id="Phobius"/>
    </source>
</evidence>
<feature type="transmembrane region" description="Helical" evidence="1">
    <location>
        <begin position="79"/>
        <end position="101"/>
    </location>
</feature>
<reference evidence="3" key="1">
    <citation type="journal article" date="2015" name="Nat. Genet.">
        <title>The genome and transcriptome of the zoonotic hookworm Ancylostoma ceylanicum identify infection-specific gene families.</title>
        <authorList>
            <person name="Schwarz E.M."/>
            <person name="Hu Y."/>
            <person name="Antoshechkin I."/>
            <person name="Miller M.M."/>
            <person name="Sternberg P.W."/>
            <person name="Aroian R.V."/>
        </authorList>
    </citation>
    <scope>NUCLEOTIDE SEQUENCE</scope>
    <source>
        <strain evidence="3">HY135</strain>
    </source>
</reference>
<evidence type="ECO:0000313" key="2">
    <source>
        <dbReference type="EMBL" id="EYC33386.1"/>
    </source>
</evidence>
<keyword evidence="1" id="KW-0812">Transmembrane</keyword>
<keyword evidence="1" id="KW-0472">Membrane</keyword>
<dbReference type="EMBL" id="JARK01001338">
    <property type="protein sequence ID" value="EYC33386.1"/>
    <property type="molecule type" value="Genomic_DNA"/>
</dbReference>
<organism evidence="2 3">
    <name type="scientific">Ancylostoma ceylanicum</name>
    <dbReference type="NCBI Taxonomy" id="53326"/>
    <lineage>
        <taxon>Eukaryota</taxon>
        <taxon>Metazoa</taxon>
        <taxon>Ecdysozoa</taxon>
        <taxon>Nematoda</taxon>
        <taxon>Chromadorea</taxon>
        <taxon>Rhabditida</taxon>
        <taxon>Rhabditina</taxon>
        <taxon>Rhabditomorpha</taxon>
        <taxon>Strongyloidea</taxon>
        <taxon>Ancylostomatidae</taxon>
        <taxon>Ancylostomatinae</taxon>
        <taxon>Ancylostoma</taxon>
    </lineage>
</organism>
<name>A0A016W1B3_9BILA</name>
<protein>
    <submittedName>
        <fullName evidence="2">Uncharacterized protein</fullName>
    </submittedName>
</protein>
<proteinExistence type="predicted"/>
<dbReference type="Pfam" id="PF05884">
    <property type="entry name" value="ZYG-11_interact"/>
    <property type="match status" value="1"/>
</dbReference>
<dbReference type="InterPro" id="IPR008574">
    <property type="entry name" value="Nematodes_ZYG-11_interact"/>
</dbReference>
<evidence type="ECO:0000313" key="3">
    <source>
        <dbReference type="Proteomes" id="UP000024635"/>
    </source>
</evidence>
<dbReference type="Proteomes" id="UP000024635">
    <property type="component" value="Unassembled WGS sequence"/>
</dbReference>
<gene>
    <name evidence="2" type="primary">Acey_s0002.g769</name>
    <name evidence="2" type="ORF">Y032_0002g769</name>
</gene>
<keyword evidence="1" id="KW-1133">Transmembrane helix</keyword>
<feature type="transmembrane region" description="Helical" evidence="1">
    <location>
        <begin position="107"/>
        <end position="130"/>
    </location>
</feature>
<keyword evidence="3" id="KW-1185">Reference proteome</keyword>
<comment type="caution">
    <text evidence="2">The sequence shown here is derived from an EMBL/GenBank/DDBJ whole genome shotgun (WGS) entry which is preliminary data.</text>
</comment>
<accession>A0A016W1B3</accession>
<dbReference type="STRING" id="53326.A0A016W1B3"/>
<dbReference type="AlphaFoldDB" id="A0A016W1B3"/>
<dbReference type="OrthoDB" id="5800363at2759"/>
<dbReference type="PANTHER" id="PTHR31176">
    <property type="entry name" value="MFS DOMAIN-CONTAINING PROTEIN-RELATED"/>
    <property type="match status" value="1"/>
</dbReference>
<dbReference type="PANTHER" id="PTHR31176:SF1">
    <property type="entry name" value="MFS DOMAIN-CONTAINING PROTEIN-RELATED"/>
    <property type="match status" value="1"/>
</dbReference>
<feature type="transmembrane region" description="Helical" evidence="1">
    <location>
        <begin position="260"/>
        <end position="282"/>
    </location>
</feature>
<feature type="transmembrane region" description="Helical" evidence="1">
    <location>
        <begin position="229"/>
        <end position="248"/>
    </location>
</feature>